<comment type="caution">
    <text evidence="6">The sequence shown here is derived from an EMBL/GenBank/DDBJ whole genome shotgun (WGS) entry which is preliminary data.</text>
</comment>
<dbReference type="PANTHER" id="PTHR42655">
    <property type="entry name" value="GLYCOGEN PHOSPHORYLASE"/>
    <property type="match status" value="1"/>
</dbReference>
<proteinExistence type="inferred from homology"/>
<gene>
    <name evidence="6" type="primary">glgP</name>
    <name evidence="6" type="ORF">GCL57_00925</name>
</gene>
<accession>A0A833JEN0</accession>
<reference evidence="6 7" key="1">
    <citation type="submission" date="2019-10" db="EMBL/GenBank/DDBJ databases">
        <title>New genus of Silvanigrellaceae.</title>
        <authorList>
            <person name="Pitt A."/>
            <person name="Hahn M.W."/>
        </authorList>
    </citation>
    <scope>NUCLEOTIDE SEQUENCE [LARGE SCALE GENOMIC DNA]</scope>
    <source>
        <strain evidence="6 7">33A1-SZDP</strain>
    </source>
</reference>
<dbReference type="EMBL" id="WFLN01000004">
    <property type="protein sequence ID" value="KAB8033291.1"/>
    <property type="molecule type" value="Genomic_DNA"/>
</dbReference>
<sequence length="828" mass="95529">MRRTLMRTIQLHIRSSLPSNFHPLWDLARNVWWSWNSSAINLFRRINPQEYEASGPCPLKLLNTLPSSTWESLKEDNGFLEHLNEVYKEFLDYLETGINKVTEYKNTNTIAYFSMEFGLHESIPLYSGGLGVLSGDHLKTASDLSLPMVGVGLFYSEGYFRQSLNKEGWQLENYDTNDPFYLPMQLLVESSNKPILVDVEIARTKIYFQIWKLNVGRIPLYLMDTNVPENSPENKLITSRLYSGGQELRIQQEIILGIGGTKALQKIQINPAVFHLNEGHSAFLTLERISQFIKKGLNWQEALIAIKGTQVFTVHTPVPAGNDAFPVQMLSHYMGDLYKNYGIPDNEFYNLGRSPENHSEFSMPIFALRTSGHRNGVSQLHKKVSKKIWKPLWPNLLDNEVPINGITNGVHTRTWLCNELVELFDFYLGKGWDAKLNESLIWKRVENIPNTEIWNMHMTRKSRLLSSISKSNLDPEYLTIGFARRFASYKRGNLIFRDIERLKKLMQNKDRPIQLIISGKSHPADNLGKEIIQSVVQSIQKENLNSNILFLENYDMQIAHKLVRGIDVWLNTPIRPLEASATSGMKVAMNGGLNFSILDGWWDEAYQPDLGWSIGSREMIANEKLRDDRDSQSLYDTLEYEIIPLYYSNKVPNEWIEKMKKSISILTPRFSANRMLMDYINKSYLPAAKFHEKWSIHSSEQIEELKNHINNVQKLREQWNQIEVTRAELKPADTVSVGETVTLQVEILSPFPEEWIEVNLVLANTENNNSYIMNKDIIMPCVEKESGKKYIYVSELETTNPEIRTYTIRVCPNPSLFPEHLDLNLVAR</sequence>
<dbReference type="SUPFAM" id="SSF53756">
    <property type="entry name" value="UDP-Glycosyltransferase/glycogen phosphorylase"/>
    <property type="match status" value="1"/>
</dbReference>
<evidence type="ECO:0000256" key="4">
    <source>
        <dbReference type="PIRSR" id="PIRSR000460-1"/>
    </source>
</evidence>
<dbReference type="NCBIfam" id="TIGR02094">
    <property type="entry name" value="more_P_ylases"/>
    <property type="match status" value="1"/>
</dbReference>
<protein>
    <submittedName>
        <fullName evidence="6">Alpha-glucan family phosphorylase</fullName>
    </submittedName>
</protein>
<evidence type="ECO:0000256" key="1">
    <source>
        <dbReference type="ARBA" id="ARBA00001275"/>
    </source>
</evidence>
<evidence type="ECO:0000256" key="3">
    <source>
        <dbReference type="ARBA" id="ARBA00022533"/>
    </source>
</evidence>
<evidence type="ECO:0000256" key="2">
    <source>
        <dbReference type="ARBA" id="ARBA00006047"/>
    </source>
</evidence>
<dbReference type="InterPro" id="IPR024517">
    <property type="entry name" value="Glycogen_phosphorylase_DUF3417"/>
</dbReference>
<keyword evidence="4" id="KW-0663">Pyridoxal phosphate</keyword>
<keyword evidence="3" id="KW-0021">Allosteric enzyme</keyword>
<dbReference type="PIRSF" id="PIRSF000460">
    <property type="entry name" value="Pprylas_GlgP"/>
    <property type="match status" value="1"/>
</dbReference>
<dbReference type="AlphaFoldDB" id="A0A833JEN0"/>
<feature type="modified residue" description="N6-(pyridoxal phosphate)lysine" evidence="4">
    <location>
        <position position="586"/>
    </location>
</feature>
<name>A0A833JEN0_9BACT</name>
<evidence type="ECO:0000313" key="6">
    <source>
        <dbReference type="EMBL" id="KAB8033291.1"/>
    </source>
</evidence>
<dbReference type="Gene3D" id="3.40.50.2000">
    <property type="entry name" value="Glycogen Phosphorylase B"/>
    <property type="match status" value="3"/>
</dbReference>
<comment type="similarity">
    <text evidence="2">Belongs to the glycogen phosphorylase family.</text>
</comment>
<evidence type="ECO:0000313" key="7">
    <source>
        <dbReference type="Proteomes" id="UP000442694"/>
    </source>
</evidence>
<organism evidence="6 7">
    <name type="scientific">Fluviispira multicolorata</name>
    <dbReference type="NCBI Taxonomy" id="2654512"/>
    <lineage>
        <taxon>Bacteria</taxon>
        <taxon>Pseudomonadati</taxon>
        <taxon>Bdellovibrionota</taxon>
        <taxon>Oligoflexia</taxon>
        <taxon>Silvanigrellales</taxon>
        <taxon>Silvanigrellaceae</taxon>
        <taxon>Fluviispira</taxon>
    </lineage>
</organism>
<dbReference type="GO" id="GO:0030170">
    <property type="term" value="F:pyridoxal phosphate binding"/>
    <property type="evidence" value="ECO:0007669"/>
    <property type="project" value="InterPro"/>
</dbReference>
<dbReference type="Pfam" id="PF11897">
    <property type="entry name" value="DUF3417"/>
    <property type="match status" value="1"/>
</dbReference>
<dbReference type="GO" id="GO:0008184">
    <property type="term" value="F:glycogen phosphorylase activity"/>
    <property type="evidence" value="ECO:0007669"/>
    <property type="project" value="InterPro"/>
</dbReference>
<comment type="catalytic activity">
    <reaction evidence="1">
        <text>[(1-&gt;4)-alpha-D-glucosyl](n) + phosphate = [(1-&gt;4)-alpha-D-glucosyl](n-1) + alpha-D-glucose 1-phosphate</text>
        <dbReference type="Rhea" id="RHEA:41732"/>
        <dbReference type="Rhea" id="RHEA-COMP:9584"/>
        <dbReference type="Rhea" id="RHEA-COMP:9586"/>
        <dbReference type="ChEBI" id="CHEBI:15444"/>
        <dbReference type="ChEBI" id="CHEBI:43474"/>
        <dbReference type="ChEBI" id="CHEBI:58601"/>
        <dbReference type="EC" id="2.4.1.1"/>
    </reaction>
</comment>
<dbReference type="Pfam" id="PF00343">
    <property type="entry name" value="Phosphorylase"/>
    <property type="match status" value="1"/>
</dbReference>
<keyword evidence="7" id="KW-1185">Reference proteome</keyword>
<dbReference type="InterPro" id="IPR000811">
    <property type="entry name" value="Glyco_trans_35"/>
</dbReference>
<evidence type="ECO:0000259" key="5">
    <source>
        <dbReference type="Pfam" id="PF11897"/>
    </source>
</evidence>
<dbReference type="GO" id="GO:0005975">
    <property type="term" value="P:carbohydrate metabolic process"/>
    <property type="evidence" value="ECO:0007669"/>
    <property type="project" value="InterPro"/>
</dbReference>
<dbReference type="InterPro" id="IPR052182">
    <property type="entry name" value="Glycogen/Maltodextrin_Phosph"/>
</dbReference>
<dbReference type="InterPro" id="IPR011834">
    <property type="entry name" value="Agluc_phsphrylas"/>
</dbReference>
<dbReference type="PANTHER" id="PTHR42655:SF1">
    <property type="entry name" value="GLYCOGEN PHOSPHORYLASE"/>
    <property type="match status" value="1"/>
</dbReference>
<dbReference type="Proteomes" id="UP000442694">
    <property type="component" value="Unassembled WGS sequence"/>
</dbReference>
<feature type="domain" description="DUF3417" evidence="5">
    <location>
        <begin position="17"/>
        <end position="123"/>
    </location>
</feature>